<keyword evidence="3" id="KW-1185">Reference proteome</keyword>
<evidence type="ECO:0000313" key="3">
    <source>
        <dbReference type="Proteomes" id="UP000266313"/>
    </source>
</evidence>
<organism evidence="2 3">
    <name type="scientific">Methylocaldum marinum</name>
    <dbReference type="NCBI Taxonomy" id="1432792"/>
    <lineage>
        <taxon>Bacteria</taxon>
        <taxon>Pseudomonadati</taxon>
        <taxon>Pseudomonadota</taxon>
        <taxon>Gammaproteobacteria</taxon>
        <taxon>Methylococcales</taxon>
        <taxon>Methylococcaceae</taxon>
        <taxon>Methylocaldum</taxon>
    </lineage>
</organism>
<accession>A0A286P358</accession>
<keyword evidence="1" id="KW-0175">Coiled coil</keyword>
<dbReference type="KEGG" id="mmai:sS8_0111"/>
<evidence type="ECO:0000256" key="1">
    <source>
        <dbReference type="SAM" id="Coils"/>
    </source>
</evidence>
<name>A0A286P358_9GAMM</name>
<gene>
    <name evidence="2" type="ORF">sS8_0111</name>
</gene>
<feature type="coiled-coil region" evidence="1">
    <location>
        <begin position="44"/>
        <end position="73"/>
    </location>
</feature>
<protein>
    <submittedName>
        <fullName evidence="2">Uncharacterized protein</fullName>
    </submittedName>
</protein>
<dbReference type="EMBL" id="AP017928">
    <property type="protein sequence ID" value="BBA32080.1"/>
    <property type="molecule type" value="Genomic_DNA"/>
</dbReference>
<sequence>MQAADIFKCPTGDGPVYTDEPVSGSCRKLRFTVSKPDPEAIARLEQWKEQRAAEEARKAAEAREERLVRVRELEALAAWQSARAALMEAEAAQYSRYPQEVYYPIRGYSIGSSYFRDYSGFDRHRYPYGYDAGRYMRYGMPPVQLHFSRKRR</sequence>
<proteinExistence type="predicted"/>
<evidence type="ECO:0000313" key="2">
    <source>
        <dbReference type="EMBL" id="BBA32080.1"/>
    </source>
</evidence>
<dbReference type="AlphaFoldDB" id="A0A286P358"/>
<reference evidence="2 3" key="1">
    <citation type="submission" date="2016-12" db="EMBL/GenBank/DDBJ databases">
        <title>Genome sequencing of Methylocaldum marinum.</title>
        <authorList>
            <person name="Takeuchi M."/>
            <person name="Kamagata Y."/>
            <person name="Hiraoka S."/>
            <person name="Oshima K."/>
            <person name="Hattori M."/>
            <person name="Iwasaki W."/>
        </authorList>
    </citation>
    <scope>NUCLEOTIDE SEQUENCE [LARGE SCALE GENOMIC DNA]</scope>
    <source>
        <strain evidence="2 3">S8</strain>
    </source>
</reference>
<dbReference type="Proteomes" id="UP000266313">
    <property type="component" value="Chromosome"/>
</dbReference>